<dbReference type="PANTHER" id="PTHR36503:SF1">
    <property type="entry name" value="BLR2520 PROTEIN"/>
    <property type="match status" value="1"/>
</dbReference>
<proteinExistence type="predicted"/>
<dbReference type="PROSITE" id="PS51819">
    <property type="entry name" value="VOC"/>
    <property type="match status" value="1"/>
</dbReference>
<dbReference type="PANTHER" id="PTHR36503">
    <property type="entry name" value="BLR2520 PROTEIN"/>
    <property type="match status" value="1"/>
</dbReference>
<protein>
    <submittedName>
        <fullName evidence="2">VOC family protein</fullName>
    </submittedName>
</protein>
<dbReference type="InterPro" id="IPR037523">
    <property type="entry name" value="VOC_core"/>
</dbReference>
<comment type="caution">
    <text evidence="2">The sequence shown here is derived from an EMBL/GenBank/DDBJ whole genome shotgun (WGS) entry which is preliminary data.</text>
</comment>
<dbReference type="CDD" id="cd06587">
    <property type="entry name" value="VOC"/>
    <property type="match status" value="1"/>
</dbReference>
<name>A0A3S3RPW8_9HYPH</name>
<evidence type="ECO:0000313" key="3">
    <source>
        <dbReference type="Proteomes" id="UP000287687"/>
    </source>
</evidence>
<feature type="domain" description="VOC" evidence="1">
    <location>
        <begin position="8"/>
        <end position="131"/>
    </location>
</feature>
<sequence>MPFAQEHAITDICILVKDAQRSVDFYVGKLGFQLNRQAEGFAEFIGAGLTLACWEIDHLSDNTGVSNAKADGPHKACIAVRVPSPSAVDDAYSELKEKGVPFYGEPADYVWNARGAYFTGPDDELWEIYAWKDGGSMGNF</sequence>
<dbReference type="RefSeq" id="WP_128441438.1">
    <property type="nucleotide sequence ID" value="NZ_SBIP01000001.1"/>
</dbReference>
<dbReference type="EMBL" id="SBIP01000001">
    <property type="protein sequence ID" value="RWX81529.1"/>
    <property type="molecule type" value="Genomic_DNA"/>
</dbReference>
<accession>A0A3S3RPW8</accession>
<dbReference type="AlphaFoldDB" id="A0A3S3RPW8"/>
<dbReference type="Pfam" id="PF00903">
    <property type="entry name" value="Glyoxalase"/>
    <property type="match status" value="1"/>
</dbReference>
<dbReference type="InterPro" id="IPR004360">
    <property type="entry name" value="Glyas_Fos-R_dOase_dom"/>
</dbReference>
<dbReference type="SUPFAM" id="SSF54593">
    <property type="entry name" value="Glyoxalase/Bleomycin resistance protein/Dihydroxybiphenyl dioxygenase"/>
    <property type="match status" value="1"/>
</dbReference>
<evidence type="ECO:0000313" key="2">
    <source>
        <dbReference type="EMBL" id="RWX81529.1"/>
    </source>
</evidence>
<keyword evidence="3" id="KW-1185">Reference proteome</keyword>
<organism evidence="2 3">
    <name type="scientific">Neorhizobium lilium</name>
    <dbReference type="NCBI Taxonomy" id="2503024"/>
    <lineage>
        <taxon>Bacteria</taxon>
        <taxon>Pseudomonadati</taxon>
        <taxon>Pseudomonadota</taxon>
        <taxon>Alphaproteobacteria</taxon>
        <taxon>Hyphomicrobiales</taxon>
        <taxon>Rhizobiaceae</taxon>
        <taxon>Rhizobium/Agrobacterium group</taxon>
        <taxon>Neorhizobium</taxon>
    </lineage>
</organism>
<gene>
    <name evidence="2" type="ORF">EPK99_04395</name>
</gene>
<dbReference type="Gene3D" id="3.10.180.10">
    <property type="entry name" value="2,3-Dihydroxybiphenyl 1,2-Dioxygenase, domain 1"/>
    <property type="match status" value="1"/>
</dbReference>
<dbReference type="OrthoDB" id="9798430at2"/>
<dbReference type="Proteomes" id="UP000287687">
    <property type="component" value="Unassembled WGS sequence"/>
</dbReference>
<reference evidence="2 3" key="1">
    <citation type="submission" date="2019-01" db="EMBL/GenBank/DDBJ databases">
        <title>The draft genome of Rhizobium sp. 24NR.</title>
        <authorList>
            <person name="Liu L."/>
            <person name="Liang L."/>
            <person name="Shi S."/>
            <person name="Xu L."/>
            <person name="Wang X."/>
            <person name="Li L."/>
            <person name="Zhang X."/>
        </authorList>
    </citation>
    <scope>NUCLEOTIDE SEQUENCE [LARGE SCALE GENOMIC DNA]</scope>
    <source>
        <strain evidence="2 3">24NR</strain>
    </source>
</reference>
<evidence type="ECO:0000259" key="1">
    <source>
        <dbReference type="PROSITE" id="PS51819"/>
    </source>
</evidence>
<dbReference type="InterPro" id="IPR029068">
    <property type="entry name" value="Glyas_Bleomycin-R_OHBP_Dase"/>
</dbReference>